<gene>
    <name evidence="1" type="ORF">K441DRAFT_594215</name>
</gene>
<dbReference type="EMBL" id="KV748261">
    <property type="protein sequence ID" value="OCK87436.1"/>
    <property type="molecule type" value="Genomic_DNA"/>
</dbReference>
<proteinExistence type="predicted"/>
<feature type="non-terminal residue" evidence="1">
    <location>
        <position position="1"/>
    </location>
</feature>
<organism evidence="1 2">
    <name type="scientific">Cenococcum geophilum 1.58</name>
    <dbReference type="NCBI Taxonomy" id="794803"/>
    <lineage>
        <taxon>Eukaryota</taxon>
        <taxon>Fungi</taxon>
        <taxon>Dikarya</taxon>
        <taxon>Ascomycota</taxon>
        <taxon>Pezizomycotina</taxon>
        <taxon>Dothideomycetes</taxon>
        <taxon>Pleosporomycetidae</taxon>
        <taxon>Gloniales</taxon>
        <taxon>Gloniaceae</taxon>
        <taxon>Cenococcum</taxon>
    </lineage>
</organism>
<dbReference type="Proteomes" id="UP000250078">
    <property type="component" value="Unassembled WGS sequence"/>
</dbReference>
<accession>A0ACC8EMB9</accession>
<protein>
    <submittedName>
        <fullName evidence="1">Uncharacterized protein</fullName>
    </submittedName>
</protein>
<evidence type="ECO:0000313" key="1">
    <source>
        <dbReference type="EMBL" id="OCK87436.1"/>
    </source>
</evidence>
<name>A0ACC8EMB9_9PEZI</name>
<keyword evidence="2" id="KW-1185">Reference proteome</keyword>
<reference evidence="1 2" key="1">
    <citation type="journal article" date="2016" name="Nat. Commun.">
        <title>Ectomycorrhizal ecology is imprinted in the genome of the dominant symbiotic fungus Cenococcum geophilum.</title>
        <authorList>
            <consortium name="DOE Joint Genome Institute"/>
            <person name="Peter M."/>
            <person name="Kohler A."/>
            <person name="Ohm R.A."/>
            <person name="Kuo A."/>
            <person name="Krutzmann J."/>
            <person name="Morin E."/>
            <person name="Arend M."/>
            <person name="Barry K.W."/>
            <person name="Binder M."/>
            <person name="Choi C."/>
            <person name="Clum A."/>
            <person name="Copeland A."/>
            <person name="Grisel N."/>
            <person name="Haridas S."/>
            <person name="Kipfer T."/>
            <person name="LaButti K."/>
            <person name="Lindquist E."/>
            <person name="Lipzen A."/>
            <person name="Maire R."/>
            <person name="Meier B."/>
            <person name="Mihaltcheva S."/>
            <person name="Molinier V."/>
            <person name="Murat C."/>
            <person name="Poggeler S."/>
            <person name="Quandt C.A."/>
            <person name="Sperisen C."/>
            <person name="Tritt A."/>
            <person name="Tisserant E."/>
            <person name="Crous P.W."/>
            <person name="Henrissat B."/>
            <person name="Nehls U."/>
            <person name="Egli S."/>
            <person name="Spatafora J.W."/>
            <person name="Grigoriev I.V."/>
            <person name="Martin F.M."/>
        </authorList>
    </citation>
    <scope>NUCLEOTIDE SEQUENCE [LARGE SCALE GENOMIC DNA]</scope>
    <source>
        <strain evidence="1 2">1.58</strain>
    </source>
</reference>
<evidence type="ECO:0000313" key="2">
    <source>
        <dbReference type="Proteomes" id="UP000250078"/>
    </source>
</evidence>
<sequence length="52" mass="5863">CYAEGVGCKKDLKKAAKLYGLIIFIWHERLTCLEHRQLKTESRATAPWGGAT</sequence>